<dbReference type="CDD" id="cd02439">
    <property type="entry name" value="DMB-PRT_CobT"/>
    <property type="match status" value="1"/>
</dbReference>
<evidence type="ECO:0000313" key="11">
    <source>
        <dbReference type="EMBL" id="QRY17590.1"/>
    </source>
</evidence>
<evidence type="ECO:0000256" key="1">
    <source>
        <dbReference type="ARBA" id="ARBA00002197"/>
    </source>
</evidence>
<accession>A0ABD7DMT8</accession>
<dbReference type="InterPro" id="IPR017846">
    <property type="entry name" value="Nict_dMeBzImd_PRibTrfase_bact"/>
</dbReference>
<dbReference type="PANTHER" id="PTHR43463:SF1">
    <property type="entry name" value="NICOTINATE-NUCLEOTIDE--DIMETHYLBENZIMIDAZOLE PHOSPHORIBOSYLTRANSFERASE"/>
    <property type="match status" value="1"/>
</dbReference>
<evidence type="ECO:0000256" key="7">
    <source>
        <dbReference type="ARBA" id="ARBA00022676"/>
    </source>
</evidence>
<evidence type="ECO:0000256" key="5">
    <source>
        <dbReference type="ARBA" id="ARBA00015486"/>
    </source>
</evidence>
<keyword evidence="7 11" id="KW-0328">Glycosyltransferase</keyword>
<keyword evidence="8 11" id="KW-0808">Transferase</keyword>
<comment type="similarity">
    <text evidence="3">Belongs to the CobT family.</text>
</comment>
<protein>
    <recommendedName>
        <fullName evidence="5 10">Nicotinate-nucleotide--dimethylbenzimidazole phosphoribosyltransferase</fullName>
        <ecNumber evidence="4 10">2.4.2.21</ecNumber>
    </recommendedName>
</protein>
<dbReference type="RefSeq" id="WP_000662058.1">
    <property type="nucleotide sequence ID" value="NZ_CP070339.1"/>
</dbReference>
<gene>
    <name evidence="11" type="primary">cobT</name>
    <name evidence="11" type="ORF">JTF64_10195</name>
</gene>
<dbReference type="Gene3D" id="1.10.1610.10">
    <property type="match status" value="1"/>
</dbReference>
<evidence type="ECO:0000256" key="4">
    <source>
        <dbReference type="ARBA" id="ARBA00011991"/>
    </source>
</evidence>
<comment type="catalytic activity">
    <reaction evidence="9">
        <text>5,6-dimethylbenzimidazole + nicotinate beta-D-ribonucleotide = alpha-ribazole 5'-phosphate + nicotinate + H(+)</text>
        <dbReference type="Rhea" id="RHEA:11196"/>
        <dbReference type="ChEBI" id="CHEBI:15378"/>
        <dbReference type="ChEBI" id="CHEBI:15890"/>
        <dbReference type="ChEBI" id="CHEBI:32544"/>
        <dbReference type="ChEBI" id="CHEBI:57502"/>
        <dbReference type="ChEBI" id="CHEBI:57918"/>
        <dbReference type="EC" id="2.4.2.21"/>
    </reaction>
</comment>
<dbReference type="NCBIfam" id="TIGR03160">
    <property type="entry name" value="cobT_DBIPRT"/>
    <property type="match status" value="1"/>
</dbReference>
<evidence type="ECO:0000313" key="12">
    <source>
        <dbReference type="Proteomes" id="UP000663613"/>
    </source>
</evidence>
<dbReference type="Pfam" id="PF02277">
    <property type="entry name" value="DBI_PRT"/>
    <property type="match status" value="1"/>
</dbReference>
<organism evidence="11 12">
    <name type="scientific">Bacillus cereus</name>
    <dbReference type="NCBI Taxonomy" id="1396"/>
    <lineage>
        <taxon>Bacteria</taxon>
        <taxon>Bacillati</taxon>
        <taxon>Bacillota</taxon>
        <taxon>Bacilli</taxon>
        <taxon>Bacillales</taxon>
        <taxon>Bacillaceae</taxon>
        <taxon>Bacillus</taxon>
        <taxon>Bacillus cereus group</taxon>
    </lineage>
</organism>
<dbReference type="Gene3D" id="3.40.50.10210">
    <property type="match status" value="1"/>
</dbReference>
<comment type="pathway">
    <text evidence="2">Nucleoside biosynthesis; alpha-ribazole biosynthesis; alpha-ribazole from 5,6-dimethylbenzimidazole: step 1/2.</text>
</comment>
<dbReference type="AlphaFoldDB" id="A0ABD7DMT8"/>
<evidence type="ECO:0000256" key="10">
    <source>
        <dbReference type="NCBIfam" id="TIGR03160"/>
    </source>
</evidence>
<dbReference type="InterPro" id="IPR023195">
    <property type="entry name" value="Nict_dMeBzImd_PRibTrfase_N"/>
</dbReference>
<evidence type="ECO:0000256" key="8">
    <source>
        <dbReference type="ARBA" id="ARBA00022679"/>
    </source>
</evidence>
<reference evidence="11 12" key="1">
    <citation type="submission" date="2021-02" db="EMBL/GenBank/DDBJ databases">
        <title>Bacillus cereus VKM B-370.</title>
        <authorList>
            <person name="Kazantseva O.A."/>
            <person name="Piligrimova E.G."/>
            <person name="Buzikov R.M."/>
            <person name="Shadrin A.M."/>
        </authorList>
    </citation>
    <scope>NUCLEOTIDE SEQUENCE [LARGE SCALE GENOMIC DNA]</scope>
    <source>
        <strain evidence="11 12">VKM B-370</strain>
    </source>
</reference>
<dbReference type="NCBIfam" id="NF000996">
    <property type="entry name" value="PRK00105.1"/>
    <property type="match status" value="1"/>
</dbReference>
<dbReference type="GO" id="GO:0009236">
    <property type="term" value="P:cobalamin biosynthetic process"/>
    <property type="evidence" value="ECO:0007669"/>
    <property type="project" value="UniProtKB-UniRule"/>
</dbReference>
<dbReference type="GO" id="GO:0008939">
    <property type="term" value="F:nicotinate-nucleotide-dimethylbenzimidazole phosphoribosyltransferase activity"/>
    <property type="evidence" value="ECO:0007669"/>
    <property type="project" value="UniProtKB-UniRule"/>
</dbReference>
<dbReference type="Proteomes" id="UP000663613">
    <property type="component" value="Chromosome"/>
</dbReference>
<dbReference type="SUPFAM" id="SSF52733">
    <property type="entry name" value="Nicotinate mononucleotide:5,6-dimethylbenzimidazole phosphoribosyltransferase (CobT)"/>
    <property type="match status" value="1"/>
</dbReference>
<evidence type="ECO:0000256" key="6">
    <source>
        <dbReference type="ARBA" id="ARBA00022573"/>
    </source>
</evidence>
<dbReference type="InterPro" id="IPR036087">
    <property type="entry name" value="Nict_dMeBzImd_PRibTrfase_sf"/>
</dbReference>
<evidence type="ECO:0000256" key="9">
    <source>
        <dbReference type="ARBA" id="ARBA00047340"/>
    </source>
</evidence>
<dbReference type="FunFam" id="3.40.50.10210:FF:000001">
    <property type="entry name" value="Nicotinate-nucleotide--dimethylbenzimidazole phosphoribosyltransferase"/>
    <property type="match status" value="1"/>
</dbReference>
<dbReference type="EMBL" id="CP070339">
    <property type="protein sequence ID" value="QRY17590.1"/>
    <property type="molecule type" value="Genomic_DNA"/>
</dbReference>
<dbReference type="PANTHER" id="PTHR43463">
    <property type="entry name" value="NICOTINATE-NUCLEOTIDE--DIMETHYLBENZIMIDAZOLE PHOSPHORIBOSYLTRANSFERASE"/>
    <property type="match status" value="1"/>
</dbReference>
<evidence type="ECO:0000256" key="3">
    <source>
        <dbReference type="ARBA" id="ARBA00007110"/>
    </source>
</evidence>
<dbReference type="InterPro" id="IPR003200">
    <property type="entry name" value="Nict_dMeBzImd_PRibTrfase"/>
</dbReference>
<proteinExistence type="inferred from homology"/>
<dbReference type="EC" id="2.4.2.21" evidence="4 10"/>
<evidence type="ECO:0000256" key="2">
    <source>
        <dbReference type="ARBA" id="ARBA00005049"/>
    </source>
</evidence>
<keyword evidence="6" id="KW-0169">Cobalamin biosynthesis</keyword>
<sequence length="365" mass="39153">MKENIQSLKELIDKITPIDKYAERKFHISQMRIAKPLKSLGALDKIAYQIAGVRGITQIDDFKKSIVIFAGDHGIASKHVSLFKSNVTSKVFKTIADGLAPINVIAKQVGADITLVDLGLKECIDSDNFLNWKVKEGTNDMTNTVAMSISETIEAILKGAKVLETEKNQNSNIIAVGEIGIGNTTAASAITSVVCNISPNDVVGKGTGISCEKVKYKTEIVKKSIDYHNLKVTDDPLRIISSIGGLEIAGVVGLILGAAARKIPIIIDGFITTAAASIAQLLCPDISNYLIASHVSSEPGHKFLLEKMGLSPLLDLQMRLGMASGAAIATSLVEIACKVSCQTGPYIDMNIEHIDRNLNWGSTEH</sequence>
<name>A0ABD7DMT8_BACCE</name>
<comment type="function">
    <text evidence="1">Catalyzes the synthesis of alpha-ribazole-5'-phosphate from nicotinate mononucleotide (NAMN) and 5,6-dimethylbenzimidazole (DMB).</text>
</comment>